<dbReference type="GO" id="GO:0006355">
    <property type="term" value="P:regulation of DNA-templated transcription"/>
    <property type="evidence" value="ECO:0007669"/>
    <property type="project" value="InterPro"/>
</dbReference>
<proteinExistence type="predicted"/>
<keyword evidence="1" id="KW-0010">Activator</keyword>
<feature type="compositionally biased region" description="Basic residues" evidence="2">
    <location>
        <begin position="1"/>
        <end position="10"/>
    </location>
</feature>
<evidence type="ECO:0000313" key="4">
    <source>
        <dbReference type="EMBL" id="PWN32012.1"/>
    </source>
</evidence>
<feature type="region of interest" description="Disordered" evidence="2">
    <location>
        <begin position="201"/>
        <end position="286"/>
    </location>
</feature>
<dbReference type="GO" id="GO:0006281">
    <property type="term" value="P:DNA repair"/>
    <property type="evidence" value="ECO:0007669"/>
    <property type="project" value="InterPro"/>
</dbReference>
<dbReference type="GeneID" id="37019707"/>
<dbReference type="InterPro" id="IPR035451">
    <property type="entry name" value="Ada-like_dom_sf"/>
</dbReference>
<dbReference type="OrthoDB" id="2447880at2759"/>
<feature type="domain" description="Ada DNA repair metal-binding" evidence="3">
    <location>
        <begin position="343"/>
        <end position="409"/>
    </location>
</feature>
<dbReference type="GO" id="GO:0008168">
    <property type="term" value="F:methyltransferase activity"/>
    <property type="evidence" value="ECO:0007669"/>
    <property type="project" value="InterPro"/>
</dbReference>
<dbReference type="AlphaFoldDB" id="A0A316V3I5"/>
<feature type="region of interest" description="Disordered" evidence="2">
    <location>
        <begin position="80"/>
        <end position="100"/>
    </location>
</feature>
<dbReference type="Gene3D" id="3.40.10.10">
    <property type="entry name" value="DNA Methylphosphotriester Repair Domain"/>
    <property type="match status" value="1"/>
</dbReference>
<evidence type="ECO:0000256" key="1">
    <source>
        <dbReference type="ARBA" id="ARBA00023159"/>
    </source>
</evidence>
<dbReference type="InterPro" id="IPR004026">
    <property type="entry name" value="Ada_DNA_repair_Zn-bd"/>
</dbReference>
<evidence type="ECO:0000259" key="3">
    <source>
        <dbReference type="Pfam" id="PF02805"/>
    </source>
</evidence>
<feature type="compositionally biased region" description="Polar residues" evidence="2">
    <location>
        <begin position="85"/>
        <end position="100"/>
    </location>
</feature>
<dbReference type="STRING" id="1280837.A0A316V3I5"/>
<dbReference type="GO" id="GO:0003677">
    <property type="term" value="F:DNA binding"/>
    <property type="evidence" value="ECO:0007669"/>
    <property type="project" value="InterPro"/>
</dbReference>
<dbReference type="Pfam" id="PF02805">
    <property type="entry name" value="Ada_Zn_binding"/>
    <property type="match status" value="1"/>
</dbReference>
<protein>
    <recommendedName>
        <fullName evidence="3">Ada DNA repair metal-binding domain-containing protein</fullName>
    </recommendedName>
</protein>
<evidence type="ECO:0000313" key="5">
    <source>
        <dbReference type="Proteomes" id="UP000245771"/>
    </source>
</evidence>
<keyword evidence="5" id="KW-1185">Reference proteome</keyword>
<dbReference type="EMBL" id="KZ819606">
    <property type="protein sequence ID" value="PWN32012.1"/>
    <property type="molecule type" value="Genomic_DNA"/>
</dbReference>
<dbReference type="RefSeq" id="XP_025352314.1">
    <property type="nucleotide sequence ID" value="XM_025497926.1"/>
</dbReference>
<dbReference type="Proteomes" id="UP000245771">
    <property type="component" value="Unassembled WGS sequence"/>
</dbReference>
<organism evidence="4 5">
    <name type="scientific">Meira miltonrushii</name>
    <dbReference type="NCBI Taxonomy" id="1280837"/>
    <lineage>
        <taxon>Eukaryota</taxon>
        <taxon>Fungi</taxon>
        <taxon>Dikarya</taxon>
        <taxon>Basidiomycota</taxon>
        <taxon>Ustilaginomycotina</taxon>
        <taxon>Exobasidiomycetes</taxon>
        <taxon>Exobasidiales</taxon>
        <taxon>Brachybasidiaceae</taxon>
        <taxon>Meira</taxon>
    </lineage>
</organism>
<accession>A0A316V3I5</accession>
<name>A0A316V3I5_9BASI</name>
<gene>
    <name evidence="4" type="ORF">FA14DRAFT_157948</name>
</gene>
<feature type="compositionally biased region" description="Basic residues" evidence="2">
    <location>
        <begin position="221"/>
        <end position="230"/>
    </location>
</feature>
<reference evidence="4 5" key="1">
    <citation type="journal article" date="2018" name="Mol. Biol. Evol.">
        <title>Broad Genomic Sampling Reveals a Smut Pathogenic Ancestry of the Fungal Clade Ustilaginomycotina.</title>
        <authorList>
            <person name="Kijpornyongpan T."/>
            <person name="Mondo S.J."/>
            <person name="Barry K."/>
            <person name="Sandor L."/>
            <person name="Lee J."/>
            <person name="Lipzen A."/>
            <person name="Pangilinan J."/>
            <person name="LaButti K."/>
            <person name="Hainaut M."/>
            <person name="Henrissat B."/>
            <person name="Grigoriev I.V."/>
            <person name="Spatafora J.W."/>
            <person name="Aime M.C."/>
        </authorList>
    </citation>
    <scope>NUCLEOTIDE SEQUENCE [LARGE SCALE GENOMIC DNA]</scope>
    <source>
        <strain evidence="4 5">MCA 3882</strain>
    </source>
</reference>
<feature type="compositionally biased region" description="Polar residues" evidence="2">
    <location>
        <begin position="11"/>
        <end position="36"/>
    </location>
</feature>
<dbReference type="GO" id="GO:0008270">
    <property type="term" value="F:zinc ion binding"/>
    <property type="evidence" value="ECO:0007669"/>
    <property type="project" value="InterPro"/>
</dbReference>
<feature type="region of interest" description="Disordered" evidence="2">
    <location>
        <begin position="1"/>
        <end position="37"/>
    </location>
</feature>
<feature type="compositionally biased region" description="Low complexity" evidence="2">
    <location>
        <begin position="231"/>
        <end position="247"/>
    </location>
</feature>
<dbReference type="InParanoid" id="A0A316V3I5"/>
<dbReference type="SUPFAM" id="SSF57884">
    <property type="entry name" value="Ada DNA repair protein, N-terminal domain (N-Ada 10)"/>
    <property type="match status" value="1"/>
</dbReference>
<feature type="compositionally biased region" description="Polar residues" evidence="2">
    <location>
        <begin position="201"/>
        <end position="212"/>
    </location>
</feature>
<evidence type="ECO:0000256" key="2">
    <source>
        <dbReference type="SAM" id="MobiDB-lite"/>
    </source>
</evidence>
<sequence>MRPTNWKHSRQSSITDASSSTTGSSNQHYRTATHFQPNVDVRDRHVFPSSYGMQDPQSYASNAINAIPDLEAQNVSTRIGRGSHDTSFSQITDSSLPTNDIYSTTNPQHLFPTGFNQPPNDMYSQFMASQAQMPTHHSPQTHLAHPTSTYHHNMQASQSSQLLSLNRPTVCVCGMMGQSQCICGFADSLNRGLSRLNAESSTFSNVPSNHTAFTPAAAPQKRSRGPKGRQSKANDSSSNTSTASIATGRRQSSSSRVRLGHPGSVYLNEQPSSLLGEPNDHPWQPGGFNEVSRRLYDPAAMEDLSRMASTSSSYHNLASSSTSGSEIANSQSHSAIDYQSEETRWNAIVRRSHLADSHFVYGSHTTRIYCRPSCASKQPERTKVVYFMFPDAAIKAERAGYRACKRCKPGTQGVADACVLAVGECLRHMTRAAILGESEDVDGRMKKKTLKQYSSDFGVSAFHFHRTLKKVSTMTPGEYGQVCHALVLQDELGIDNTGIPLETEELQRKLRGWSARRARRALGNVLPMIYASGMLDLQIVYVVAENTPYGCVVAVYGVEIRERSDQSEAARENGQISVVGLLIGEDAVRRARLRCPRAIHDRSRSEWLHTMINDLHAKGTREVQMPAEVIPWLRRARAYVAVKKAIESLSSQRRTNNPLFLAS</sequence>